<keyword evidence="4 12" id="KW-0808">Transferase</keyword>
<dbReference type="AlphaFoldDB" id="A0A504YLE3"/>
<evidence type="ECO:0000256" key="6">
    <source>
        <dbReference type="ARBA" id="ARBA00022968"/>
    </source>
</evidence>
<accession>A0A504YLE3</accession>
<keyword evidence="5 11" id="KW-0812">Transmembrane</keyword>
<dbReference type="Pfam" id="PF01762">
    <property type="entry name" value="Galactosyl_T"/>
    <property type="match status" value="1"/>
</dbReference>
<comment type="subcellular location">
    <subcellularLocation>
        <location evidence="1">Golgi apparatus membrane</location>
        <topology evidence="1">Single-pass type II membrane protein</topology>
    </subcellularLocation>
</comment>
<dbReference type="GO" id="GO:0016758">
    <property type="term" value="F:hexosyltransferase activity"/>
    <property type="evidence" value="ECO:0007669"/>
    <property type="project" value="InterPro"/>
</dbReference>
<dbReference type="GO" id="GO:0000139">
    <property type="term" value="C:Golgi membrane"/>
    <property type="evidence" value="ECO:0007669"/>
    <property type="project" value="UniProtKB-SubCell"/>
</dbReference>
<evidence type="ECO:0000256" key="11">
    <source>
        <dbReference type="SAM" id="Phobius"/>
    </source>
</evidence>
<keyword evidence="6" id="KW-0735">Signal-anchor</keyword>
<feature type="region of interest" description="Disordered" evidence="10">
    <location>
        <begin position="85"/>
        <end position="138"/>
    </location>
</feature>
<reference evidence="12 13" key="1">
    <citation type="submission" date="2019-04" db="EMBL/GenBank/DDBJ databases">
        <title>Annotation for the trematode Fasciola gigantica.</title>
        <authorList>
            <person name="Choi Y.-J."/>
        </authorList>
    </citation>
    <scope>NUCLEOTIDE SEQUENCE [LARGE SCALE GENOMIC DNA]</scope>
    <source>
        <strain evidence="12">Uganda_cow_1</strain>
    </source>
</reference>
<keyword evidence="9 11" id="KW-0472">Membrane</keyword>
<gene>
    <name evidence="12" type="ORF">FGIG_00903</name>
</gene>
<feature type="compositionally biased region" description="Polar residues" evidence="10">
    <location>
        <begin position="128"/>
        <end position="138"/>
    </location>
</feature>
<comment type="similarity">
    <text evidence="2">Belongs to the glycosyltransferase 31 family.</text>
</comment>
<keyword evidence="13" id="KW-1185">Reference proteome</keyword>
<keyword evidence="7 11" id="KW-1133">Transmembrane helix</keyword>
<evidence type="ECO:0000256" key="1">
    <source>
        <dbReference type="ARBA" id="ARBA00004323"/>
    </source>
</evidence>
<organism evidence="12 13">
    <name type="scientific">Fasciola gigantica</name>
    <name type="common">Giant liver fluke</name>
    <dbReference type="NCBI Taxonomy" id="46835"/>
    <lineage>
        <taxon>Eukaryota</taxon>
        <taxon>Metazoa</taxon>
        <taxon>Spiralia</taxon>
        <taxon>Lophotrochozoa</taxon>
        <taxon>Platyhelminthes</taxon>
        <taxon>Trematoda</taxon>
        <taxon>Digenea</taxon>
        <taxon>Plagiorchiida</taxon>
        <taxon>Echinostomata</taxon>
        <taxon>Echinostomatoidea</taxon>
        <taxon>Fasciolidae</taxon>
        <taxon>Fasciola</taxon>
    </lineage>
</organism>
<keyword evidence="8" id="KW-0333">Golgi apparatus</keyword>
<proteinExistence type="inferred from homology"/>
<dbReference type="Proteomes" id="UP000316759">
    <property type="component" value="Unassembled WGS sequence"/>
</dbReference>
<evidence type="ECO:0000313" key="12">
    <source>
        <dbReference type="EMBL" id="TPP62662.1"/>
    </source>
</evidence>
<evidence type="ECO:0000256" key="3">
    <source>
        <dbReference type="ARBA" id="ARBA00022676"/>
    </source>
</evidence>
<evidence type="ECO:0000256" key="7">
    <source>
        <dbReference type="ARBA" id="ARBA00022989"/>
    </source>
</evidence>
<feature type="transmembrane region" description="Helical" evidence="11">
    <location>
        <begin position="12"/>
        <end position="33"/>
    </location>
</feature>
<dbReference type="EMBL" id="SUNJ01006562">
    <property type="protein sequence ID" value="TPP62662.1"/>
    <property type="molecule type" value="Genomic_DNA"/>
</dbReference>
<feature type="compositionally biased region" description="Low complexity" evidence="10">
    <location>
        <begin position="95"/>
        <end position="104"/>
    </location>
</feature>
<evidence type="ECO:0000256" key="10">
    <source>
        <dbReference type="SAM" id="MobiDB-lite"/>
    </source>
</evidence>
<keyword evidence="3" id="KW-0328">Glycosyltransferase</keyword>
<feature type="compositionally biased region" description="Basic residues" evidence="10">
    <location>
        <begin position="105"/>
        <end position="119"/>
    </location>
</feature>
<dbReference type="STRING" id="46835.A0A504YLE3"/>
<evidence type="ECO:0000313" key="13">
    <source>
        <dbReference type="Proteomes" id="UP000316759"/>
    </source>
</evidence>
<evidence type="ECO:0000256" key="2">
    <source>
        <dbReference type="ARBA" id="ARBA00008661"/>
    </source>
</evidence>
<dbReference type="OrthoDB" id="115198at2759"/>
<evidence type="ECO:0000256" key="9">
    <source>
        <dbReference type="ARBA" id="ARBA00023136"/>
    </source>
</evidence>
<protein>
    <submittedName>
        <fullName evidence="12">Hexosyltransferase</fullName>
    </submittedName>
</protein>
<evidence type="ECO:0000256" key="5">
    <source>
        <dbReference type="ARBA" id="ARBA00022692"/>
    </source>
</evidence>
<dbReference type="InterPro" id="IPR002659">
    <property type="entry name" value="Glyco_trans_31"/>
</dbReference>
<sequence>MCPVWRRCFRTCVTIFLAFILAYLLLQCIWLLLGPVLINSSIPPAVTSHLNNRQTQILASLKPHRVPLSYPYSAKEVTLKPFIAPPTIETDKPPQEQQNQQNQPKRQHRRRRQHGKPFKFQRPIAPNENPSQAAQKNTGHTIKKANHKLQTIPLSDLMGRGTWPTRHCRHQSPYYSASFGAEIRGVHVGLKRALDLLKTFSKTSFSVDPLNTSKILPSLCVAEQTQLLFVIQSDLQNITQRNRIRQSWATMDYFNFDAAGLSASGPAKVDYLFLVDFIHNQTLNWHLLDSFTKEVQIEQDVLPILMNPEHKSLYHGYLQAGEFILTRCGLRVNSVAFLKDDLMPNIPLLGSFASEATHQLGKLAQTNPMYCFTVEGERPVRSKKHKQPGKVTVTQAEWAKPVYPTYCDLKLGGFLISVRSLQLWMSCALVYRPFAKLPQVYLTGILTEAAGVPVKRYWTTYGDPVPMLPSLGSGSQAGQHLFFTQTNIQPWWVWKSVFRSILSEALR</sequence>
<name>A0A504YLE3_FASGI</name>
<evidence type="ECO:0000256" key="8">
    <source>
        <dbReference type="ARBA" id="ARBA00023034"/>
    </source>
</evidence>
<evidence type="ECO:0000256" key="4">
    <source>
        <dbReference type="ARBA" id="ARBA00022679"/>
    </source>
</evidence>
<comment type="caution">
    <text evidence="12">The sequence shown here is derived from an EMBL/GenBank/DDBJ whole genome shotgun (WGS) entry which is preliminary data.</text>
</comment>